<evidence type="ECO:0000256" key="1">
    <source>
        <dbReference type="ARBA" id="ARBA00022441"/>
    </source>
</evidence>
<proteinExistence type="predicted"/>
<keyword evidence="5" id="KW-1185">Reference proteome</keyword>
<keyword evidence="1" id="KW-0880">Kelch repeat</keyword>
<dbReference type="InterPro" id="IPR011333">
    <property type="entry name" value="SKP1/BTB/POZ_sf"/>
</dbReference>
<dbReference type="SUPFAM" id="SSF54695">
    <property type="entry name" value="POZ domain"/>
    <property type="match status" value="1"/>
</dbReference>
<dbReference type="PANTHER" id="PTHR24412">
    <property type="entry name" value="KELCH PROTEIN"/>
    <property type="match status" value="1"/>
</dbReference>
<accession>A0AA36FHM8</accession>
<organism evidence="4 5">
    <name type="scientific">Octopus vulgaris</name>
    <name type="common">Common octopus</name>
    <dbReference type="NCBI Taxonomy" id="6645"/>
    <lineage>
        <taxon>Eukaryota</taxon>
        <taxon>Metazoa</taxon>
        <taxon>Spiralia</taxon>
        <taxon>Lophotrochozoa</taxon>
        <taxon>Mollusca</taxon>
        <taxon>Cephalopoda</taxon>
        <taxon>Coleoidea</taxon>
        <taxon>Octopodiformes</taxon>
        <taxon>Octopoda</taxon>
        <taxon>Incirrata</taxon>
        <taxon>Octopodidae</taxon>
        <taxon>Octopus</taxon>
    </lineage>
</organism>
<evidence type="ECO:0000313" key="5">
    <source>
        <dbReference type="Proteomes" id="UP001162480"/>
    </source>
</evidence>
<protein>
    <submittedName>
        <fullName evidence="4">11</fullName>
    </submittedName>
</protein>
<dbReference type="Pfam" id="PF00651">
    <property type="entry name" value="BTB"/>
    <property type="match status" value="1"/>
</dbReference>
<reference evidence="4" key="1">
    <citation type="submission" date="2023-08" db="EMBL/GenBank/DDBJ databases">
        <authorList>
            <person name="Alioto T."/>
            <person name="Alioto T."/>
            <person name="Gomez Garrido J."/>
        </authorList>
    </citation>
    <scope>NUCLEOTIDE SEQUENCE</scope>
</reference>
<dbReference type="Proteomes" id="UP001162480">
    <property type="component" value="Chromosome 23"/>
</dbReference>
<dbReference type="AlphaFoldDB" id="A0AA36FHM8"/>
<dbReference type="InterPro" id="IPR000210">
    <property type="entry name" value="BTB/POZ_dom"/>
</dbReference>
<evidence type="ECO:0000313" key="4">
    <source>
        <dbReference type="EMBL" id="CAI9739401.1"/>
    </source>
</evidence>
<evidence type="ECO:0000259" key="3">
    <source>
        <dbReference type="PROSITE" id="PS50097"/>
    </source>
</evidence>
<dbReference type="EMBL" id="OX597836">
    <property type="protein sequence ID" value="CAI9739401.1"/>
    <property type="molecule type" value="Genomic_DNA"/>
</dbReference>
<evidence type="ECO:0000256" key="2">
    <source>
        <dbReference type="ARBA" id="ARBA00022737"/>
    </source>
</evidence>
<dbReference type="Gene3D" id="3.30.710.10">
    <property type="entry name" value="Potassium Channel Kv1.1, Chain A"/>
    <property type="match status" value="1"/>
</dbReference>
<gene>
    <name evidence="4" type="ORF">OCTVUL_1B015638</name>
</gene>
<dbReference type="Gene3D" id="1.25.40.420">
    <property type="match status" value="1"/>
</dbReference>
<feature type="domain" description="BTB" evidence="3">
    <location>
        <begin position="45"/>
        <end position="114"/>
    </location>
</feature>
<dbReference type="PROSITE" id="PS50097">
    <property type="entry name" value="BTB"/>
    <property type="match status" value="1"/>
</dbReference>
<sequence length="677" mass="78042">MVITLIFSCNISYDMDASQQRTYHDLPQNRQWRSLLSFYKKGFLCDVEFVVGNDKIAAHKIILCSASNYFQVMFQSDFSEKKKNLVDFSSSFGDITTLSSVLDYIYDGEIYLTSDTVMEILDISVQFLLLELQGHCAQFLLERLQPQNALQTWYVAHLYDLRELEEVSQIVVQATFCRKFIFTKSVYVLTAPFLTSLLHDTRLNINSVDRIEMVLWWLSYDDTARLTEAEFLISNYIRQNPLPSSYNFNETDAFDDLDPSLKTKLKDRFSPLISEAGHSLEIKRLSISDSSDKKFQWCLLVQEEGNDLAAFYCGLTKTWFLTTIFWEPGDIIGIINPYYLVHVSAKTNVSLVDLTNSSSKPVSNIFRSLDKKTLTTEEDTFDIFCLDGDLYVLITTFSGLNRKPVFGVYKYDTLSDSWNLHMEINYEYFGDEMCPGDKASVALKVHIDLFNSYLMVTVSTKRRVEVAQTAHGEYQFQELKNFHVISFDITSKKYETCGSRWHEPICLQKTPAVFLQDRICFLKHVDHKILADKFRSSLLAHEEYFMEATCLLLEDRTWEKVTIGLPAPNLPPLPIKCSTPDYDLQVTSAFDKLYVGVQRAPYVFQVAMYNLSNFSANILPYTSLPLIGNPILTVFCCEKSISTWVTSTNKHIETQTFYFTDYTIQTWQGSKRTPDEI</sequence>
<dbReference type="PANTHER" id="PTHR24412:SF489">
    <property type="entry name" value="RING FINGER DOMAIN AND KELCH REPEAT-CONTAINING PROTEIN DDB_G0271372"/>
    <property type="match status" value="1"/>
</dbReference>
<keyword evidence="2" id="KW-0677">Repeat</keyword>
<name>A0AA36FHM8_OCTVU</name>
<dbReference type="SMART" id="SM00225">
    <property type="entry name" value="BTB"/>
    <property type="match status" value="1"/>
</dbReference>